<sequence>MTALKRVAIFQLRSSRFSFLFRRMSLSQNRYTLLRDML</sequence>
<reference evidence="1" key="1">
    <citation type="journal article" date="2015" name="BMC Genomics">
        <title>Transcriptome profiling of a Rhizobium leguminosarum bv. trifolii rosR mutant reveals the role of the transcriptional regulator RosR in motility, synthesis of cell-surface components, and other cellular processes.</title>
        <authorList>
            <person name="Rachwal K."/>
            <person name="Matczynska E."/>
            <person name="Janczarek M."/>
        </authorList>
    </citation>
    <scope>NUCLEOTIDE SEQUENCE</scope>
    <source>
        <strain evidence="1">Rt24.2</strain>
    </source>
</reference>
<name>A0A1C9HWB4_RHILT</name>
<reference evidence="1" key="2">
    <citation type="journal article" date="2016" name="Front. Microbiol.">
        <title>The Regulatory Protein RosR Affects Rhizobium leguminosarum bv. trifolii Protein Profiles, Cell Surface Properties, and Symbiosis with Clover.</title>
        <authorList>
            <person name="Rachwal K."/>
            <person name="Boguszewska A."/>
            <person name="Kopcinska J."/>
            <person name="Karas M."/>
            <person name="Tchorzewski M."/>
            <person name="Janczarek M."/>
        </authorList>
    </citation>
    <scope>NUCLEOTIDE SEQUENCE</scope>
    <source>
        <strain evidence="1">Rt24.2</strain>
    </source>
</reference>
<proteinExistence type="predicted"/>
<evidence type="ECO:0000313" key="1">
    <source>
        <dbReference type="EMBL" id="AOO91024.1"/>
    </source>
</evidence>
<protein>
    <submittedName>
        <fullName evidence="1">Uncharacterized protein</fullName>
    </submittedName>
</protein>
<dbReference type="AlphaFoldDB" id="A0A1C9HWB4"/>
<accession>A0A1C9HWB4</accession>
<organism evidence="1">
    <name type="scientific">Rhizobium leguminosarum bv. trifolii</name>
    <dbReference type="NCBI Taxonomy" id="386"/>
    <lineage>
        <taxon>Bacteria</taxon>
        <taxon>Pseudomonadati</taxon>
        <taxon>Pseudomonadota</taxon>
        <taxon>Alphaproteobacteria</taxon>
        <taxon>Hyphomicrobiales</taxon>
        <taxon>Rhizobiaceae</taxon>
        <taxon>Rhizobium/Agrobacterium group</taxon>
        <taxon>Rhizobium</taxon>
    </lineage>
</organism>
<dbReference type="EMBL" id="KX488660">
    <property type="protein sequence ID" value="AOO91024.1"/>
    <property type="molecule type" value="Genomic_DNA"/>
</dbReference>